<dbReference type="GO" id="GO:0016651">
    <property type="term" value="F:oxidoreductase activity, acting on NAD(P)H"/>
    <property type="evidence" value="ECO:0007669"/>
    <property type="project" value="InterPro"/>
</dbReference>
<keyword evidence="8" id="KW-1185">Reference proteome</keyword>
<dbReference type="Gene3D" id="3.40.50.720">
    <property type="entry name" value="NAD(P)-binding Rossmann-like Domain"/>
    <property type="match status" value="1"/>
</dbReference>
<dbReference type="SUPFAM" id="SSF51735">
    <property type="entry name" value="NAD(P)-binding Rossmann-fold domains"/>
    <property type="match status" value="1"/>
</dbReference>
<keyword evidence="5" id="KW-0560">Oxidoreductase</keyword>
<dbReference type="PANTHER" id="PTHR45348:SF1">
    <property type="entry name" value="TRANS-ENOYL REDUCTASE STHE"/>
    <property type="match status" value="1"/>
</dbReference>
<evidence type="ECO:0000313" key="7">
    <source>
        <dbReference type="EMBL" id="QKX59150.1"/>
    </source>
</evidence>
<evidence type="ECO:0000256" key="5">
    <source>
        <dbReference type="ARBA" id="ARBA00023002"/>
    </source>
</evidence>
<dbReference type="InterPro" id="IPR011032">
    <property type="entry name" value="GroES-like_sf"/>
</dbReference>
<dbReference type="InterPro" id="IPR013154">
    <property type="entry name" value="ADH-like_N"/>
</dbReference>
<dbReference type="PANTHER" id="PTHR45348">
    <property type="entry name" value="HYPOTHETICAL OXIDOREDUCTASE (EUROFUNG)"/>
    <property type="match status" value="1"/>
</dbReference>
<dbReference type="Gene3D" id="3.90.180.10">
    <property type="entry name" value="Medium-chain alcohol dehydrogenases, catalytic domain"/>
    <property type="match status" value="1"/>
</dbReference>
<dbReference type="KEGG" id="trg:TRUGW13939_06282"/>
<keyword evidence="3" id="KW-0547">Nucleotide-binding</keyword>
<dbReference type="OrthoDB" id="48317at2759"/>
<comment type="similarity">
    <text evidence="1">Belongs to the zinc-containing alcohol dehydrogenase family.</text>
</comment>
<keyword evidence="4" id="KW-0521">NADP</keyword>
<evidence type="ECO:0000259" key="6">
    <source>
        <dbReference type="SMART" id="SM00829"/>
    </source>
</evidence>
<dbReference type="Pfam" id="PF08240">
    <property type="entry name" value="ADH_N"/>
    <property type="match status" value="1"/>
</dbReference>
<comment type="subunit">
    <text evidence="2">Monomer.</text>
</comment>
<dbReference type="GO" id="GO:0000166">
    <property type="term" value="F:nucleotide binding"/>
    <property type="evidence" value="ECO:0007669"/>
    <property type="project" value="UniProtKB-KW"/>
</dbReference>
<feature type="domain" description="Enoyl reductase (ER)" evidence="6">
    <location>
        <begin position="17"/>
        <end position="357"/>
    </location>
</feature>
<organism evidence="7 8">
    <name type="scientific">Talaromyces rugulosus</name>
    <name type="common">Penicillium rugulosum</name>
    <dbReference type="NCBI Taxonomy" id="121627"/>
    <lineage>
        <taxon>Eukaryota</taxon>
        <taxon>Fungi</taxon>
        <taxon>Dikarya</taxon>
        <taxon>Ascomycota</taxon>
        <taxon>Pezizomycotina</taxon>
        <taxon>Eurotiomycetes</taxon>
        <taxon>Eurotiomycetidae</taxon>
        <taxon>Eurotiales</taxon>
        <taxon>Trichocomaceae</taxon>
        <taxon>Talaromyces</taxon>
        <taxon>Talaromyces sect. Islandici</taxon>
    </lineage>
</organism>
<dbReference type="InterPro" id="IPR013149">
    <property type="entry name" value="ADH-like_C"/>
</dbReference>
<protein>
    <recommendedName>
        <fullName evidence="6">Enoyl reductase (ER) domain-containing protein</fullName>
    </recommendedName>
</protein>
<dbReference type="GeneID" id="55993777"/>
<reference evidence="8" key="1">
    <citation type="submission" date="2020-06" db="EMBL/GenBank/DDBJ databases">
        <title>A chromosome-scale genome assembly of Talaromyces rugulosus W13939.</title>
        <authorList>
            <person name="Wang B."/>
            <person name="Guo L."/>
            <person name="Ye K."/>
            <person name="Wang L."/>
        </authorList>
    </citation>
    <scope>NUCLEOTIDE SEQUENCE [LARGE SCALE GENOMIC DNA]</scope>
    <source>
        <strain evidence="8">W13939</strain>
    </source>
</reference>
<dbReference type="CDD" id="cd08249">
    <property type="entry name" value="enoyl_reductase_like"/>
    <property type="match status" value="1"/>
</dbReference>
<evidence type="ECO:0000313" key="8">
    <source>
        <dbReference type="Proteomes" id="UP000509510"/>
    </source>
</evidence>
<dbReference type="SUPFAM" id="SSF50129">
    <property type="entry name" value="GroES-like"/>
    <property type="match status" value="1"/>
</dbReference>
<evidence type="ECO:0000256" key="2">
    <source>
        <dbReference type="ARBA" id="ARBA00011245"/>
    </source>
</evidence>
<gene>
    <name evidence="7" type="ORF">TRUGW13939_06282</name>
</gene>
<accession>A0A7H8QYF6</accession>
<evidence type="ECO:0000256" key="3">
    <source>
        <dbReference type="ARBA" id="ARBA00022741"/>
    </source>
</evidence>
<name>A0A7H8QYF6_TALRU</name>
<dbReference type="SMART" id="SM00829">
    <property type="entry name" value="PKS_ER"/>
    <property type="match status" value="1"/>
</dbReference>
<dbReference type="RefSeq" id="XP_035345328.1">
    <property type="nucleotide sequence ID" value="XM_035489435.1"/>
</dbReference>
<sequence length="369" mass="39379">MAIPQTQTAVIQIDEKSTLPLMVSDSVPTFQQPSEQYVLVRVLAVALNPTDFKMVQHFPIADNLAGCDFCGIVEACGNEETAHQFPPGTRVCGAVFPYNPQERQSGSFAQWVIADSGLLLKVPDGWNDLDAAAVGGVSWGTAVLAFYDPDALALTGRPTKKSNKKEPVLVYGAGTASGTMACQLLNLSGYAPIAVASSASADMAMKYGAIGTADYTSPDCANTIKQLAGGAPIRYVLDCIASAESAAMCFSLIARTGGRYACLEGLSPAWRTRRTVKVKEVMGFEGLGIKIDLGPTSYSRDANPVLRKICCDTTKDIQTVMDSGLLKSHPVREVPGQWQGIIDGLAMLQRGEITATLAYSYEKRALHKI</sequence>
<dbReference type="InterPro" id="IPR020843">
    <property type="entry name" value="ER"/>
</dbReference>
<dbReference type="Pfam" id="PF00107">
    <property type="entry name" value="ADH_zinc_N"/>
    <property type="match status" value="1"/>
</dbReference>
<dbReference type="InterPro" id="IPR036291">
    <property type="entry name" value="NAD(P)-bd_dom_sf"/>
</dbReference>
<proteinExistence type="inferred from homology"/>
<evidence type="ECO:0000256" key="4">
    <source>
        <dbReference type="ARBA" id="ARBA00022857"/>
    </source>
</evidence>
<dbReference type="EMBL" id="CP055900">
    <property type="protein sequence ID" value="QKX59150.1"/>
    <property type="molecule type" value="Genomic_DNA"/>
</dbReference>
<evidence type="ECO:0000256" key="1">
    <source>
        <dbReference type="ARBA" id="ARBA00008072"/>
    </source>
</evidence>
<dbReference type="AlphaFoldDB" id="A0A7H8QYF6"/>
<dbReference type="Proteomes" id="UP000509510">
    <property type="component" value="Chromosome III"/>
</dbReference>
<dbReference type="InterPro" id="IPR047122">
    <property type="entry name" value="Trans-enoyl_RdTase-like"/>
</dbReference>